<sequence>MRSSNVLDENIVNYSYIFLINILMERIAFIFGLAFLAVCAKPPGDEGVTPPAADGPGPSPPADKPEPPPATDGPEAAASPAAVESTSTKPPDKPEASPAVDEEASPPSADEGASPAATNGGASSPSADQGTSSPPPAADEISYDEEVSLPTEVPASDRLAPPPATDQPGSTLAADGGASSVTVDEATSSPAADGAASSPAADGAASSPTVDEAASSPAADEAKPAPASNKGASLTAADKSEPAANEKGSIRRKREEKSARKSRTHTAGMTTDELKHWKVTLNHVTHGCRREVAQAFVAAGIPFPGMSRPHVFKASGVCNDEMFEAFRKYFDYGRKEDPDDDTNTVEMDNPDLTFFIELYGEVGGVARNIKNDKKGDLSDHEWKESVYNILWKVVRRVPQECRQEAALFFDVAIGESLDIGFVDEKKNFKVSEQCSKHTYDALHKFFEELRLLEDSFRSREEPVAESELLKLVSEWKDPRVASTLAGGAEVVTFSTRRPYTHHHAHSTRRPRRKHTKIPLISNTHFDINRLVTEEPIIVTPLNLGYIDSIYGKRPGGQTKPWEKEPGGVDEGVSSTTLALPAEAPLQGNQTPVPPSTVQEKEPAAPSAEKEDKNRQFEWPDLNNGGAGDDILWPHVHIG</sequence>
<dbReference type="Proteomes" id="UP001152888">
    <property type="component" value="Unassembled WGS sequence"/>
</dbReference>
<feature type="compositionally biased region" description="Polar residues" evidence="1">
    <location>
        <begin position="116"/>
        <end position="132"/>
    </location>
</feature>
<evidence type="ECO:0000256" key="1">
    <source>
        <dbReference type="SAM" id="MobiDB-lite"/>
    </source>
</evidence>
<feature type="transmembrane region" description="Helical" evidence="2">
    <location>
        <begin position="12"/>
        <end position="38"/>
    </location>
</feature>
<feature type="compositionally biased region" description="Pro residues" evidence="1">
    <location>
        <begin position="57"/>
        <end position="71"/>
    </location>
</feature>
<feature type="region of interest" description="Disordered" evidence="1">
    <location>
        <begin position="552"/>
        <end position="628"/>
    </location>
</feature>
<feature type="region of interest" description="Disordered" evidence="1">
    <location>
        <begin position="47"/>
        <end position="271"/>
    </location>
</feature>
<evidence type="ECO:0000313" key="3">
    <source>
        <dbReference type="EMBL" id="CAH2014935.1"/>
    </source>
</evidence>
<dbReference type="PANTHER" id="PTHR45725">
    <property type="entry name" value="FORMIN HOMOLOGY 2 FAMILY MEMBER"/>
    <property type="match status" value="1"/>
</dbReference>
<protein>
    <submittedName>
        <fullName evidence="3">Uncharacterized protein</fullName>
    </submittedName>
</protein>
<dbReference type="OrthoDB" id="6776756at2759"/>
<reference evidence="3" key="1">
    <citation type="submission" date="2022-03" db="EMBL/GenBank/DDBJ databases">
        <authorList>
            <person name="Sayadi A."/>
        </authorList>
    </citation>
    <scope>NUCLEOTIDE SEQUENCE</scope>
</reference>
<feature type="compositionally biased region" description="Basic and acidic residues" evidence="1">
    <location>
        <begin position="598"/>
        <end position="617"/>
    </location>
</feature>
<keyword evidence="2" id="KW-0472">Membrane</keyword>
<dbReference type="AlphaFoldDB" id="A0A9P0MLR1"/>
<dbReference type="EMBL" id="CAKOFQ010008575">
    <property type="protein sequence ID" value="CAH2014935.1"/>
    <property type="molecule type" value="Genomic_DNA"/>
</dbReference>
<keyword evidence="2" id="KW-1133">Transmembrane helix</keyword>
<feature type="compositionally biased region" description="Low complexity" evidence="1">
    <location>
        <begin position="186"/>
        <end position="228"/>
    </location>
</feature>
<keyword evidence="4" id="KW-1185">Reference proteome</keyword>
<evidence type="ECO:0000313" key="4">
    <source>
        <dbReference type="Proteomes" id="UP001152888"/>
    </source>
</evidence>
<organism evidence="3 4">
    <name type="scientific">Acanthoscelides obtectus</name>
    <name type="common">Bean weevil</name>
    <name type="synonym">Bruchus obtectus</name>
    <dbReference type="NCBI Taxonomy" id="200917"/>
    <lineage>
        <taxon>Eukaryota</taxon>
        <taxon>Metazoa</taxon>
        <taxon>Ecdysozoa</taxon>
        <taxon>Arthropoda</taxon>
        <taxon>Hexapoda</taxon>
        <taxon>Insecta</taxon>
        <taxon>Pterygota</taxon>
        <taxon>Neoptera</taxon>
        <taxon>Endopterygota</taxon>
        <taxon>Coleoptera</taxon>
        <taxon>Polyphaga</taxon>
        <taxon>Cucujiformia</taxon>
        <taxon>Chrysomeloidea</taxon>
        <taxon>Chrysomelidae</taxon>
        <taxon>Bruchinae</taxon>
        <taxon>Bruchini</taxon>
        <taxon>Acanthoscelides</taxon>
    </lineage>
</organism>
<gene>
    <name evidence="3" type="ORF">ACAOBT_LOCUS34405</name>
</gene>
<accession>A0A9P0MLR1</accession>
<proteinExistence type="predicted"/>
<dbReference type="InterPro" id="IPR051425">
    <property type="entry name" value="Formin_Homology"/>
</dbReference>
<feature type="compositionally biased region" description="Low complexity" evidence="1">
    <location>
        <begin position="74"/>
        <end position="88"/>
    </location>
</feature>
<comment type="caution">
    <text evidence="3">The sequence shown here is derived from an EMBL/GenBank/DDBJ whole genome shotgun (WGS) entry which is preliminary data.</text>
</comment>
<keyword evidence="2" id="KW-0812">Transmembrane</keyword>
<name>A0A9P0MLR1_ACAOB</name>
<dbReference type="PANTHER" id="PTHR45725:SF18">
    <property type="entry name" value="ORC1-LIKE AAA ATPASE DOMAIN-CONTAINING PROTEIN"/>
    <property type="match status" value="1"/>
</dbReference>
<evidence type="ECO:0000256" key="2">
    <source>
        <dbReference type="SAM" id="Phobius"/>
    </source>
</evidence>